<dbReference type="Proteomes" id="UP000002654">
    <property type="component" value="Chromosome"/>
</dbReference>
<dbReference type="STRING" id="768679.TTX_0021"/>
<evidence type="ECO:0000313" key="1">
    <source>
        <dbReference type="EMBL" id="CCC80699.1"/>
    </source>
</evidence>
<dbReference type="PATRIC" id="fig|768679.9.peg.22"/>
<name>G4RQ62_THETK</name>
<dbReference type="GeneID" id="11263027"/>
<dbReference type="EMBL" id="FN869859">
    <property type="protein sequence ID" value="CCC80699.1"/>
    <property type="molecule type" value="Genomic_DNA"/>
</dbReference>
<accession>G4RQ62</accession>
<evidence type="ECO:0000313" key="2">
    <source>
        <dbReference type="Proteomes" id="UP000002654"/>
    </source>
</evidence>
<dbReference type="RefSeq" id="WP_014125957.1">
    <property type="nucleotide sequence ID" value="NC_016070.1"/>
</dbReference>
<dbReference type="KEGG" id="ttn:TTX_0021"/>
<keyword evidence="2" id="KW-1185">Reference proteome</keyword>
<protein>
    <submittedName>
        <fullName evidence="1">Uncharacterized protein</fullName>
    </submittedName>
</protein>
<proteinExistence type="predicted"/>
<gene>
    <name evidence="1" type="ordered locus">TTX_0021</name>
</gene>
<reference evidence="1 2" key="1">
    <citation type="journal article" date="2011" name="PLoS ONE">
        <title>The complete genome sequence of Thermoproteus tenax: a physiologically versatile member of the Crenarchaeota.</title>
        <authorList>
            <person name="Siebers B."/>
            <person name="Zaparty M."/>
            <person name="Raddatz G."/>
            <person name="Tjaden B."/>
            <person name="Albers S.V."/>
            <person name="Bell S.D."/>
            <person name="Blombach F."/>
            <person name="Kletzin A."/>
            <person name="Kyrpides N."/>
            <person name="Lanz C."/>
            <person name="Plagens A."/>
            <person name="Rampp M."/>
            <person name="Rosinus A."/>
            <person name="von Jan M."/>
            <person name="Makarova K.S."/>
            <person name="Klenk H.P."/>
            <person name="Schuster S.C."/>
            <person name="Hensel R."/>
        </authorList>
    </citation>
    <scope>NUCLEOTIDE SEQUENCE [LARGE SCALE GENOMIC DNA]</scope>
    <source>
        <strain evidence="2">ATCC 35583 / DSM 2078 / JCM 9277 / NBRC 100435 / Kra 1</strain>
    </source>
</reference>
<dbReference type="OrthoDB" id="377392at2157"/>
<dbReference type="HOGENOM" id="CLU_2930409_0_0_2"/>
<dbReference type="AlphaFoldDB" id="G4RQ62"/>
<dbReference type="PaxDb" id="768679-TTX_0021"/>
<dbReference type="eggNOG" id="arCOG03763">
    <property type="taxonomic scope" value="Archaea"/>
</dbReference>
<sequence length="64" mass="7100">MKALEKSSAVKEFSNCEIVDFDKFASLPADVQERVLEALGCPCIDQTTKLLLSKLERLGILKCL</sequence>
<organism evidence="1 2">
    <name type="scientific">Thermoproteus tenax (strain ATCC 35583 / DSM 2078 / JCM 9277 / NBRC 100435 / Kra 1)</name>
    <dbReference type="NCBI Taxonomy" id="768679"/>
    <lineage>
        <taxon>Archaea</taxon>
        <taxon>Thermoproteota</taxon>
        <taxon>Thermoprotei</taxon>
        <taxon>Thermoproteales</taxon>
        <taxon>Thermoproteaceae</taxon>
        <taxon>Thermoproteus</taxon>
    </lineage>
</organism>